<evidence type="ECO:0000313" key="1">
    <source>
        <dbReference type="EMBL" id="AVO25319.1"/>
    </source>
</evidence>
<sequence length="42" mass="4853">MTTANVRQDVLMRPDLLARADQMIYETAMDLQALHEQKMMGD</sequence>
<evidence type="ECO:0000313" key="2">
    <source>
        <dbReference type="Proteomes" id="UP000240261"/>
    </source>
</evidence>
<organism evidence="1 2">
    <name type="scientific">Gordonia phage Gravy</name>
    <dbReference type="NCBI Taxonomy" id="2094133"/>
    <lineage>
        <taxon>Viruses</taxon>
        <taxon>Duplodnaviria</taxon>
        <taxon>Heunggongvirae</taxon>
        <taxon>Uroviricota</taxon>
        <taxon>Caudoviricetes</taxon>
        <taxon>Deejayvirinae</taxon>
        <taxon>Tanisvirus</taxon>
        <taxon>Tanisvirus tanis</taxon>
    </lineage>
</organism>
<reference evidence="1 2" key="1">
    <citation type="submission" date="2018-02" db="EMBL/GenBank/DDBJ databases">
        <authorList>
            <person name="Aull H.G."/>
            <person name="Garlena R.A."/>
            <person name="Russell D.A."/>
            <person name="Pop W.H."/>
            <person name="Jacobs-Sera D."/>
            <person name="Hatfull G.F."/>
        </authorList>
    </citation>
    <scope>NUCLEOTIDE SEQUENCE [LARGE SCALE GENOMIC DNA]</scope>
</reference>
<name>A0A2P1JYA4_9CAUD</name>
<protein>
    <submittedName>
        <fullName evidence="1">Uncharacterized protein</fullName>
    </submittedName>
</protein>
<dbReference type="Proteomes" id="UP000240261">
    <property type="component" value="Segment"/>
</dbReference>
<gene>
    <name evidence="1" type="primary">80</name>
    <name evidence="1" type="ORF">PBI_GRAVY_80</name>
</gene>
<proteinExistence type="predicted"/>
<dbReference type="EMBL" id="MG962368">
    <property type="protein sequence ID" value="AVO25319.1"/>
    <property type="molecule type" value="Genomic_DNA"/>
</dbReference>
<accession>A0A2P1JYA4</accession>